<dbReference type="EMBL" id="JPSL02000038">
    <property type="protein sequence ID" value="KGQ20957.2"/>
    <property type="molecule type" value="Genomic_DNA"/>
</dbReference>
<reference evidence="1 2" key="1">
    <citation type="journal article" date="2015" name="Genome Announc.">
        <title>Draft Genome Sequence of the Thermophile Thermus filiformis ATCC 43280, Producer of Carotenoid-(Di)glucoside-Branched Fatty Acid (Di)esters and Source of Hyperthermostable Enzymes of Biotechnological Interest.</title>
        <authorList>
            <person name="Mandelli F."/>
            <person name="Oliveira Ramires B."/>
            <person name="Couger M.B."/>
            <person name="Paixao D.A."/>
            <person name="Camilo C.M."/>
            <person name="Polikarpov I."/>
            <person name="Prade R."/>
            <person name="Riano-Pachon D.M."/>
            <person name="Squina F.M."/>
        </authorList>
    </citation>
    <scope>NUCLEOTIDE SEQUENCE [LARGE SCALE GENOMIC DNA]</scope>
    <source>
        <strain evidence="1 2">ATCC 43280</strain>
    </source>
</reference>
<accession>A0A0A2WQB5</accession>
<dbReference type="NCBIfam" id="TIGR02436">
    <property type="entry name" value="four helix bundle protein"/>
    <property type="match status" value="1"/>
</dbReference>
<name>A0A0A2WQB5_THEFI</name>
<dbReference type="SUPFAM" id="SSF158446">
    <property type="entry name" value="IVS-encoded protein-like"/>
    <property type="match status" value="1"/>
</dbReference>
<gene>
    <name evidence="1" type="ORF">THFILI_05420</name>
</gene>
<evidence type="ECO:0008006" key="3">
    <source>
        <dbReference type="Google" id="ProtNLM"/>
    </source>
</evidence>
<dbReference type="AlphaFoldDB" id="A0A0A2WQB5"/>
<dbReference type="InterPro" id="IPR036583">
    <property type="entry name" value="23S_rRNA_IVS_sf"/>
</dbReference>
<dbReference type="Pfam" id="PF05635">
    <property type="entry name" value="23S_rRNA_IVP"/>
    <property type="match status" value="1"/>
</dbReference>
<dbReference type="InterPro" id="IPR012657">
    <property type="entry name" value="23S_rRNA-intervening_sequence"/>
</dbReference>
<organism evidence="1 2">
    <name type="scientific">Thermus filiformis</name>
    <dbReference type="NCBI Taxonomy" id="276"/>
    <lineage>
        <taxon>Bacteria</taxon>
        <taxon>Thermotogati</taxon>
        <taxon>Deinococcota</taxon>
        <taxon>Deinococci</taxon>
        <taxon>Thermales</taxon>
        <taxon>Thermaceae</taxon>
        <taxon>Thermus</taxon>
    </lineage>
</organism>
<dbReference type="Gene3D" id="1.20.1440.60">
    <property type="entry name" value="23S rRNA-intervening sequence"/>
    <property type="match status" value="1"/>
</dbReference>
<evidence type="ECO:0000313" key="2">
    <source>
        <dbReference type="Proteomes" id="UP000030364"/>
    </source>
</evidence>
<evidence type="ECO:0000313" key="1">
    <source>
        <dbReference type="EMBL" id="KGQ20957.2"/>
    </source>
</evidence>
<comment type="caution">
    <text evidence="1">The sequence shown here is derived from an EMBL/GenBank/DDBJ whole genome shotgun (WGS) entry which is preliminary data.</text>
</comment>
<dbReference type="Proteomes" id="UP000030364">
    <property type="component" value="Unassembled WGS sequence"/>
</dbReference>
<dbReference type="PANTHER" id="PTHR38471:SF2">
    <property type="entry name" value="FOUR HELIX BUNDLE PROTEIN"/>
    <property type="match status" value="1"/>
</dbReference>
<dbReference type="STRING" id="276.THFILI_05420"/>
<proteinExistence type="predicted"/>
<dbReference type="PANTHER" id="PTHR38471">
    <property type="entry name" value="FOUR HELIX BUNDLE PROTEIN"/>
    <property type="match status" value="1"/>
</dbReference>
<sequence>MPRFGFEALEVYQLALELSAEVYGLARKLPPEEGFGLAAQLKRAVVSVALNIAEGKGRSTGKDFRRFLAQARGSLAETVAALHLCQRLGFLGPGETEAALRQAFLLYNKLASLRRTLAQSS</sequence>
<dbReference type="RefSeq" id="WP_038067392.1">
    <property type="nucleotide sequence ID" value="NZ_JPSL02000038.1"/>
</dbReference>
<protein>
    <recommendedName>
        <fullName evidence="3">30S ribosomal protein S23</fullName>
    </recommendedName>
</protein>
<keyword evidence="2" id="KW-1185">Reference proteome</keyword>
<dbReference type="CDD" id="cd16377">
    <property type="entry name" value="23S_rRNA_IVP_like"/>
    <property type="match status" value="1"/>
</dbReference>